<feature type="region of interest" description="Disordered" evidence="3">
    <location>
        <begin position="133"/>
        <end position="164"/>
    </location>
</feature>
<comment type="pathway">
    <text evidence="2">Porphyrin-containing compound metabolism.</text>
</comment>
<evidence type="ECO:0000259" key="4">
    <source>
        <dbReference type="Pfam" id="PF17863"/>
    </source>
</evidence>
<dbReference type="Pfam" id="PF17863">
    <property type="entry name" value="AAA_lid_2"/>
    <property type="match status" value="1"/>
</dbReference>
<evidence type="ECO:0000256" key="1">
    <source>
        <dbReference type="ARBA" id="ARBA00012825"/>
    </source>
</evidence>
<dbReference type="InParanoid" id="A0A2P6NW10"/>
<dbReference type="EC" id="6.6.1.1" evidence="1"/>
<evidence type="ECO:0000256" key="2">
    <source>
        <dbReference type="ARBA" id="ARBA00023444"/>
    </source>
</evidence>
<dbReference type="InterPro" id="IPR052041">
    <property type="entry name" value="Nucleic_acid_metab_PIN/TRAM"/>
</dbReference>
<reference evidence="5 6" key="1">
    <citation type="journal article" date="2018" name="Genome Biol. Evol.">
        <title>Multiple Roots of Fruiting Body Formation in Amoebozoa.</title>
        <authorList>
            <person name="Hillmann F."/>
            <person name="Forbes G."/>
            <person name="Novohradska S."/>
            <person name="Ferling I."/>
            <person name="Riege K."/>
            <person name="Groth M."/>
            <person name="Westermann M."/>
            <person name="Marz M."/>
            <person name="Spaller T."/>
            <person name="Winckler T."/>
            <person name="Schaap P."/>
            <person name="Glockner G."/>
        </authorList>
    </citation>
    <scope>NUCLEOTIDE SEQUENCE [LARGE SCALE GENOMIC DNA]</scope>
    <source>
        <strain evidence="5 6">Jena</strain>
    </source>
</reference>
<dbReference type="PANTHER" id="PTHR11603">
    <property type="entry name" value="AAA FAMILY ATPASE"/>
    <property type="match status" value="1"/>
</dbReference>
<dbReference type="AlphaFoldDB" id="A0A2P6NW10"/>
<evidence type="ECO:0000313" key="5">
    <source>
        <dbReference type="EMBL" id="PRP88154.1"/>
    </source>
</evidence>
<accession>A0A2P6NW10</accession>
<proteinExistence type="predicted"/>
<dbReference type="Gene3D" id="1.10.8.80">
    <property type="entry name" value="Magnesium chelatase subunit I, C-Terminal domain"/>
    <property type="match status" value="1"/>
</dbReference>
<dbReference type="InterPro" id="IPR041628">
    <property type="entry name" value="ChlI/MoxR_AAA_lid"/>
</dbReference>
<name>A0A2P6NW10_9EUKA</name>
<dbReference type="Proteomes" id="UP000241769">
    <property type="component" value="Unassembled WGS sequence"/>
</dbReference>
<evidence type="ECO:0000256" key="3">
    <source>
        <dbReference type="SAM" id="MobiDB-lite"/>
    </source>
</evidence>
<dbReference type="EMBL" id="MDYQ01000013">
    <property type="protein sequence ID" value="PRP88154.1"/>
    <property type="molecule type" value="Genomic_DNA"/>
</dbReference>
<dbReference type="OrthoDB" id="21043at2759"/>
<sequence length="483" mass="53646">MGDVAGQDIGLQPYHPKRDEYSQRFRNLIEQTGDYTVSKNLYYSLLYCIITKGHLLIDVTDVDETESSSHGPGFDIQHVVPAFVGLKCGYLACTPNTTPNHITQAFFREHMSASIGKENGSLKASGSFFASTPTSEVRRHGRSKSSVVEMSPQLRSSTGFRREPNMMDMIPKSLTNRGRMVERSPTLIAPVSPEKRTNNLSLRGNPFLKMVNLAHDMDLFDEEEVNRSFHSIADAEKTTEKDPSEGKLLVNSVSYMFTPKLQDVKHSETKEMKNSPILKNKGKSTQITQILIIDRIESASPQTLAALMETQRFRHQGTNYQTPDIFIVVLVVRRVLNGCLTLSGSQVNQFTLKINLKKPLPTKPLEARTPVLSVKEILCLRLALPEIYMGQDVEQYIRNVVYTLRNHPQVKCGITPSSNFGLKLAARAVALIFGQAFVTPSHALSVAANVLAHRITPVDSEGNAEDICNLIVNSVLNGVIPPL</sequence>
<evidence type="ECO:0000313" key="6">
    <source>
        <dbReference type="Proteomes" id="UP000241769"/>
    </source>
</evidence>
<feature type="domain" description="ChlI/MoxR AAA lid" evidence="4">
    <location>
        <begin position="404"/>
        <end position="460"/>
    </location>
</feature>
<keyword evidence="6" id="KW-1185">Reference proteome</keyword>
<organism evidence="5 6">
    <name type="scientific">Planoprotostelium fungivorum</name>
    <dbReference type="NCBI Taxonomy" id="1890364"/>
    <lineage>
        <taxon>Eukaryota</taxon>
        <taxon>Amoebozoa</taxon>
        <taxon>Evosea</taxon>
        <taxon>Variosea</taxon>
        <taxon>Cavosteliida</taxon>
        <taxon>Cavosteliaceae</taxon>
        <taxon>Planoprotostelium</taxon>
    </lineage>
</organism>
<gene>
    <name evidence="5" type="ORF">PROFUN_03977</name>
</gene>
<protein>
    <recommendedName>
        <fullName evidence="1">magnesium chelatase</fullName>
        <ecNumber evidence="1">6.6.1.1</ecNumber>
    </recommendedName>
</protein>
<dbReference type="PANTHER" id="PTHR11603:SF132">
    <property type="entry name" value="C2H2-TYPE DOMAIN-CONTAINING PROTEIN"/>
    <property type="match status" value="1"/>
</dbReference>
<feature type="compositionally biased region" description="Polar residues" evidence="3">
    <location>
        <begin position="144"/>
        <end position="159"/>
    </location>
</feature>
<comment type="caution">
    <text evidence="5">The sequence shown here is derived from an EMBL/GenBank/DDBJ whole genome shotgun (WGS) entry which is preliminary data.</text>
</comment>
<dbReference type="GO" id="GO:0016851">
    <property type="term" value="F:magnesium chelatase activity"/>
    <property type="evidence" value="ECO:0007669"/>
    <property type="project" value="UniProtKB-EC"/>
</dbReference>